<evidence type="ECO:0000256" key="3">
    <source>
        <dbReference type="ARBA" id="ARBA00022777"/>
    </source>
</evidence>
<dbReference type="Gene3D" id="3.90.1510.10">
    <property type="entry name" value="Glycerate kinase, domain 2"/>
    <property type="match status" value="1"/>
</dbReference>
<dbReference type="RefSeq" id="WP_133794239.1">
    <property type="nucleotide sequence ID" value="NZ_SOCA01000002.1"/>
</dbReference>
<dbReference type="InterPro" id="IPR018193">
    <property type="entry name" value="Glyc_kinase_flavodox-like_fold"/>
</dbReference>
<dbReference type="InterPro" id="IPR018197">
    <property type="entry name" value="Glycerate_kinase_RE-like"/>
</dbReference>
<dbReference type="Proteomes" id="UP000295662">
    <property type="component" value="Unassembled WGS sequence"/>
</dbReference>
<comment type="caution">
    <text evidence="5">The sequence shown here is derived from an EMBL/GenBank/DDBJ whole genome shotgun (WGS) entry which is preliminary data.</text>
</comment>
<evidence type="ECO:0000256" key="2">
    <source>
        <dbReference type="ARBA" id="ARBA00022679"/>
    </source>
</evidence>
<keyword evidence="3 4" id="KW-0418">Kinase</keyword>
<accession>A0A4R7S3S4</accession>
<evidence type="ECO:0000256" key="4">
    <source>
        <dbReference type="PIRNR" id="PIRNR006078"/>
    </source>
</evidence>
<dbReference type="AlphaFoldDB" id="A0A4R7S3S4"/>
<keyword evidence="6" id="KW-1185">Reference proteome</keyword>
<dbReference type="OrthoDB" id="9774290at2"/>
<dbReference type="PANTHER" id="PTHR21599">
    <property type="entry name" value="GLYCERATE KINASE"/>
    <property type="match status" value="1"/>
</dbReference>
<evidence type="ECO:0000256" key="1">
    <source>
        <dbReference type="ARBA" id="ARBA00006284"/>
    </source>
</evidence>
<dbReference type="InterPro" id="IPR036129">
    <property type="entry name" value="Glycerate_kinase_sf"/>
</dbReference>
<dbReference type="NCBIfam" id="TIGR00045">
    <property type="entry name" value="glycerate kinase"/>
    <property type="match status" value="1"/>
</dbReference>
<organism evidence="5 6">
    <name type="scientific">Prosthecobacter fusiformis</name>
    <dbReference type="NCBI Taxonomy" id="48464"/>
    <lineage>
        <taxon>Bacteria</taxon>
        <taxon>Pseudomonadati</taxon>
        <taxon>Verrucomicrobiota</taxon>
        <taxon>Verrucomicrobiia</taxon>
        <taxon>Verrucomicrobiales</taxon>
        <taxon>Verrucomicrobiaceae</taxon>
        <taxon>Prosthecobacter</taxon>
    </lineage>
</organism>
<sequence>MRVLIASDKYKGSLTATQVAQTISRILEETIPGIECDLCPIADGGEGTTEAMVTALDGAWIKIDTLDAQSRPRQASYGWCAGQAVMEMSAASGLALVNDLSLNPHTASTYGTGLMLKHALEQAATRIVIGIGGSATNDAGLGMAAALGYQFLDEAGNRVKPVLDEVLRMTKVKWAGSDKPPVFCPILVACDVDNPLLGVKGATQVYGAQKGVKETAWFEERLTHLADLVAKDLGQDPREIPGAGAAGGLGWGLMAFCGAQLTNGFDLVAEQIGLEERVTQADLVITGEGRLDAQTLHGKGPVGIAQMARRLGKKVAAFAGAVEDSSELQAQFDFTRATKPADMPLAEAIARAEELLAAAVRESEAEIRSLLGH</sequence>
<dbReference type="GO" id="GO:0008887">
    <property type="term" value="F:glycerate kinase activity"/>
    <property type="evidence" value="ECO:0007669"/>
    <property type="project" value="UniProtKB-UniRule"/>
</dbReference>
<gene>
    <name evidence="5" type="ORF">EI77_01519</name>
</gene>
<dbReference type="EMBL" id="SOCA01000002">
    <property type="protein sequence ID" value="TDU73052.1"/>
    <property type="molecule type" value="Genomic_DNA"/>
</dbReference>
<dbReference type="Gene3D" id="3.40.50.10350">
    <property type="entry name" value="Glycerate kinase, domain 1"/>
    <property type="match status" value="1"/>
</dbReference>
<dbReference type="PIRSF" id="PIRSF006078">
    <property type="entry name" value="GlxK"/>
    <property type="match status" value="1"/>
</dbReference>
<dbReference type="InterPro" id="IPR004381">
    <property type="entry name" value="Glycerate_kinase"/>
</dbReference>
<proteinExistence type="inferred from homology"/>
<dbReference type="Pfam" id="PF02595">
    <property type="entry name" value="Gly_kinase"/>
    <property type="match status" value="1"/>
</dbReference>
<protein>
    <submittedName>
        <fullName evidence="5">Glycerate kinase</fullName>
    </submittedName>
</protein>
<keyword evidence="2 4" id="KW-0808">Transferase</keyword>
<dbReference type="GO" id="GO:0031388">
    <property type="term" value="P:organic acid phosphorylation"/>
    <property type="evidence" value="ECO:0007669"/>
    <property type="project" value="UniProtKB-UniRule"/>
</dbReference>
<evidence type="ECO:0000313" key="6">
    <source>
        <dbReference type="Proteomes" id="UP000295662"/>
    </source>
</evidence>
<dbReference type="PANTHER" id="PTHR21599:SF0">
    <property type="entry name" value="GLYCERATE KINASE"/>
    <property type="match status" value="1"/>
</dbReference>
<evidence type="ECO:0000313" key="5">
    <source>
        <dbReference type="EMBL" id="TDU73052.1"/>
    </source>
</evidence>
<name>A0A4R7S3S4_9BACT</name>
<reference evidence="5 6" key="1">
    <citation type="submission" date="2019-03" db="EMBL/GenBank/DDBJ databases">
        <title>Genomic Encyclopedia of Archaeal and Bacterial Type Strains, Phase II (KMG-II): from individual species to whole genera.</title>
        <authorList>
            <person name="Goeker M."/>
        </authorList>
    </citation>
    <scope>NUCLEOTIDE SEQUENCE [LARGE SCALE GENOMIC DNA]</scope>
    <source>
        <strain evidence="5 6">ATCC 25309</strain>
    </source>
</reference>
<comment type="similarity">
    <text evidence="1 4">Belongs to the glycerate kinase type-1 family.</text>
</comment>
<dbReference type="SUPFAM" id="SSF110738">
    <property type="entry name" value="Glycerate kinase I"/>
    <property type="match status" value="1"/>
</dbReference>